<sequence>MIEYHLNPNPSHEYHMKFYMFQLGQHNNHHFLVELQFHILDYQFLYLDLIKLLHCLLETYNHAHKSFHQHSTLHLYTLSVYEYKYHAVSL</sequence>
<dbReference type="EMBL" id="VSSQ01060044">
    <property type="protein sequence ID" value="MPN13541.1"/>
    <property type="molecule type" value="Genomic_DNA"/>
</dbReference>
<protein>
    <submittedName>
        <fullName evidence="1">Uncharacterized protein</fullName>
    </submittedName>
</protein>
<name>A0A645FGN9_9ZZZZ</name>
<reference evidence="1" key="1">
    <citation type="submission" date="2019-08" db="EMBL/GenBank/DDBJ databases">
        <authorList>
            <person name="Kucharzyk K."/>
            <person name="Murdoch R.W."/>
            <person name="Higgins S."/>
            <person name="Loffler F."/>
        </authorList>
    </citation>
    <scope>NUCLEOTIDE SEQUENCE</scope>
</reference>
<evidence type="ECO:0000313" key="1">
    <source>
        <dbReference type="EMBL" id="MPN13541.1"/>
    </source>
</evidence>
<dbReference type="AlphaFoldDB" id="A0A645FGN9"/>
<accession>A0A645FGN9</accession>
<organism evidence="1">
    <name type="scientific">bioreactor metagenome</name>
    <dbReference type="NCBI Taxonomy" id="1076179"/>
    <lineage>
        <taxon>unclassified sequences</taxon>
        <taxon>metagenomes</taxon>
        <taxon>ecological metagenomes</taxon>
    </lineage>
</organism>
<comment type="caution">
    <text evidence="1">The sequence shown here is derived from an EMBL/GenBank/DDBJ whole genome shotgun (WGS) entry which is preliminary data.</text>
</comment>
<proteinExistence type="predicted"/>
<gene>
    <name evidence="1" type="ORF">SDC9_160862</name>
</gene>